<gene>
    <name evidence="3" type="ORF">EMWEY_00020540</name>
</gene>
<dbReference type="Proteomes" id="UP000030763">
    <property type="component" value="Unassembled WGS sequence"/>
</dbReference>
<name>U6M5A8_EIMMA</name>
<keyword evidence="2" id="KW-0456">Lyase</keyword>
<sequence length="219" mass="24618">MLFCLPFISKGSFSPSRFRLFCLRLVFGRARSRLLGRLMAWRIPVSLRPLLMSIFLHLQPAAAADSRYPLEAYESFGDLFCRTLRDKAREIMDLSPFAMVSPCDCTVSILGTVEGDRVPQVKGATYSLKGFLVRRHMHGECLPVFRSFLAKFNDIFSVQERIILSGSWIGGGLHIAAVAACNVGNIRLEKEPDLRTNQDRVVLRHLGGDVDIRTYLGKP</sequence>
<accession>U6M5A8</accession>
<dbReference type="PANTHER" id="PTHR10067">
    <property type="entry name" value="PHOSPHATIDYLSERINE DECARBOXYLASE"/>
    <property type="match status" value="1"/>
</dbReference>
<proteinExistence type="predicted"/>
<organism evidence="3 4">
    <name type="scientific">Eimeria maxima</name>
    <name type="common">Coccidian parasite</name>
    <dbReference type="NCBI Taxonomy" id="5804"/>
    <lineage>
        <taxon>Eukaryota</taxon>
        <taxon>Sar</taxon>
        <taxon>Alveolata</taxon>
        <taxon>Apicomplexa</taxon>
        <taxon>Conoidasida</taxon>
        <taxon>Coccidia</taxon>
        <taxon>Eucoccidiorida</taxon>
        <taxon>Eimeriorina</taxon>
        <taxon>Eimeriidae</taxon>
        <taxon>Eimeria</taxon>
    </lineage>
</organism>
<reference evidence="3" key="2">
    <citation type="submission" date="2013-10" db="EMBL/GenBank/DDBJ databases">
        <authorList>
            <person name="Aslett M."/>
        </authorList>
    </citation>
    <scope>NUCLEOTIDE SEQUENCE [LARGE SCALE GENOMIC DNA]</scope>
    <source>
        <strain evidence="3">Weybridge</strain>
    </source>
</reference>
<dbReference type="Pfam" id="PF02666">
    <property type="entry name" value="PS_Dcarbxylase"/>
    <property type="match status" value="2"/>
</dbReference>
<reference evidence="3" key="1">
    <citation type="submission" date="2013-10" db="EMBL/GenBank/DDBJ databases">
        <title>Genomic analysis of the causative agents of coccidiosis in chickens.</title>
        <authorList>
            <person name="Reid A.J."/>
            <person name="Blake D."/>
            <person name="Billington K."/>
            <person name="Browne H."/>
            <person name="Dunn M."/>
            <person name="Hung S."/>
            <person name="Kawahara F."/>
            <person name="Miranda-Saavedra D."/>
            <person name="Mourier T."/>
            <person name="Nagra H."/>
            <person name="Otto T.D."/>
            <person name="Rawlings N."/>
            <person name="Sanchez A."/>
            <person name="Sanders M."/>
            <person name="Subramaniam C."/>
            <person name="Tay Y."/>
            <person name="Dear P."/>
            <person name="Doerig C."/>
            <person name="Gruber A."/>
            <person name="Parkinson J."/>
            <person name="Shirley M."/>
            <person name="Wan K.L."/>
            <person name="Berriman M."/>
            <person name="Tomley F."/>
            <person name="Pain A."/>
        </authorList>
    </citation>
    <scope>NUCLEOTIDE SEQUENCE [LARGE SCALE GENOMIC DNA]</scope>
    <source>
        <strain evidence="3">Weybridge</strain>
    </source>
</reference>
<keyword evidence="1" id="KW-0210">Decarboxylase</keyword>
<dbReference type="OrthoDB" id="354300at2759"/>
<dbReference type="VEuPathDB" id="ToxoDB:EMWEY_00020540"/>
<evidence type="ECO:0000313" key="4">
    <source>
        <dbReference type="Proteomes" id="UP000030763"/>
    </source>
</evidence>
<protein>
    <submittedName>
        <fullName evidence="3">Phosphatidylserine decarboxylase proenzyme, putative</fullName>
    </submittedName>
</protein>
<evidence type="ECO:0000256" key="1">
    <source>
        <dbReference type="ARBA" id="ARBA00022793"/>
    </source>
</evidence>
<dbReference type="InterPro" id="IPR003817">
    <property type="entry name" value="PS_Dcarbxylase"/>
</dbReference>
<dbReference type="PANTHER" id="PTHR10067:SF6">
    <property type="entry name" value="PHOSPHATIDYLSERINE DECARBOXYLASE PROENZYME, MITOCHONDRIAL"/>
    <property type="match status" value="1"/>
</dbReference>
<dbReference type="EMBL" id="HG720185">
    <property type="protein sequence ID" value="CDJ59206.1"/>
    <property type="molecule type" value="Genomic_DNA"/>
</dbReference>
<dbReference type="GO" id="GO:0005739">
    <property type="term" value="C:mitochondrion"/>
    <property type="evidence" value="ECO:0007669"/>
    <property type="project" value="TreeGrafter"/>
</dbReference>
<dbReference type="RefSeq" id="XP_013335854.1">
    <property type="nucleotide sequence ID" value="XM_013480400.1"/>
</dbReference>
<dbReference type="AlphaFoldDB" id="U6M5A8"/>
<evidence type="ECO:0000256" key="2">
    <source>
        <dbReference type="ARBA" id="ARBA00023239"/>
    </source>
</evidence>
<dbReference type="GeneID" id="25336040"/>
<dbReference type="GO" id="GO:0004609">
    <property type="term" value="F:phosphatidylserine decarboxylase activity"/>
    <property type="evidence" value="ECO:0007669"/>
    <property type="project" value="InterPro"/>
</dbReference>
<dbReference type="GO" id="GO:0006646">
    <property type="term" value="P:phosphatidylethanolamine biosynthetic process"/>
    <property type="evidence" value="ECO:0007669"/>
    <property type="project" value="TreeGrafter"/>
</dbReference>
<keyword evidence="4" id="KW-1185">Reference proteome</keyword>
<evidence type="ECO:0000313" key="3">
    <source>
        <dbReference type="EMBL" id="CDJ59206.1"/>
    </source>
</evidence>